<name>A0A286GVH0_9ACTN</name>
<keyword evidence="2" id="KW-1185">Reference proteome</keyword>
<dbReference type="AlphaFoldDB" id="A0A286GVH0"/>
<dbReference type="Proteomes" id="UP000219482">
    <property type="component" value="Unassembled WGS sequence"/>
</dbReference>
<reference evidence="2" key="1">
    <citation type="submission" date="2017-09" db="EMBL/GenBank/DDBJ databases">
        <authorList>
            <person name="Varghese N."/>
            <person name="Submissions S."/>
        </authorList>
    </citation>
    <scope>NUCLEOTIDE SEQUENCE [LARGE SCALE GENOMIC DNA]</scope>
    <source>
        <strain evidence="2">DSM 44270</strain>
    </source>
</reference>
<organism evidence="1 2">
    <name type="scientific">Blastococcus haudaquaticus</name>
    <dbReference type="NCBI Taxonomy" id="1938745"/>
    <lineage>
        <taxon>Bacteria</taxon>
        <taxon>Bacillati</taxon>
        <taxon>Actinomycetota</taxon>
        <taxon>Actinomycetes</taxon>
        <taxon>Geodermatophilales</taxon>
        <taxon>Geodermatophilaceae</taxon>
        <taxon>Blastococcus</taxon>
    </lineage>
</organism>
<evidence type="ECO:0000313" key="2">
    <source>
        <dbReference type="Proteomes" id="UP000219482"/>
    </source>
</evidence>
<gene>
    <name evidence="1" type="ORF">SAMN06272739_2131</name>
</gene>
<accession>A0A286GVH0</accession>
<protein>
    <submittedName>
        <fullName evidence="1">Uncharacterized protein</fullName>
    </submittedName>
</protein>
<proteinExistence type="predicted"/>
<evidence type="ECO:0000313" key="1">
    <source>
        <dbReference type="EMBL" id="SOD99004.1"/>
    </source>
</evidence>
<sequence>MTTVVRIGSLAERRAAVLAAEQVLAVPGALTA</sequence>
<dbReference type="EMBL" id="OCNK01000002">
    <property type="protein sequence ID" value="SOD99004.1"/>
    <property type="molecule type" value="Genomic_DNA"/>
</dbReference>